<evidence type="ECO:0000313" key="1">
    <source>
        <dbReference type="EMBL" id="GFT98610.1"/>
    </source>
</evidence>
<accession>A0A8X6Q3L5</accession>
<dbReference type="EMBL" id="BMAW01122377">
    <property type="protein sequence ID" value="GFT98610.1"/>
    <property type="molecule type" value="Genomic_DNA"/>
</dbReference>
<comment type="caution">
    <text evidence="1">The sequence shown here is derived from an EMBL/GenBank/DDBJ whole genome shotgun (WGS) entry which is preliminary data.</text>
</comment>
<dbReference type="Proteomes" id="UP000887013">
    <property type="component" value="Unassembled WGS sequence"/>
</dbReference>
<dbReference type="OrthoDB" id="6407690at2759"/>
<dbReference type="AlphaFoldDB" id="A0A8X6Q3L5"/>
<reference evidence="1" key="1">
    <citation type="submission" date="2020-08" db="EMBL/GenBank/DDBJ databases">
        <title>Multicomponent nature underlies the extraordinary mechanical properties of spider dragline silk.</title>
        <authorList>
            <person name="Kono N."/>
            <person name="Nakamura H."/>
            <person name="Mori M."/>
            <person name="Yoshida Y."/>
            <person name="Ohtoshi R."/>
            <person name="Malay A.D."/>
            <person name="Moran D.A.P."/>
            <person name="Tomita M."/>
            <person name="Numata K."/>
            <person name="Arakawa K."/>
        </authorList>
    </citation>
    <scope>NUCLEOTIDE SEQUENCE</scope>
</reference>
<evidence type="ECO:0000313" key="2">
    <source>
        <dbReference type="Proteomes" id="UP000887013"/>
    </source>
</evidence>
<sequence>MDVYFWPPLQLLVYARIAREIMYTFDSGKLVNGDYTREVYEKVSRIRLPACRHIAYERTNSTEHQILLPLPTNNQNKLVHIALNIGVEIEKWFTNHGGYFERETNINVRNILSWRSTGIIDRLETARVMIQNERLNITERFRFACEYFFEEDAKNLWRIMSPYMREQFCMEFHNKGRLFWLNVLDNQHVTLDWELISLNITGDQFFVLNSMGIPYFFKRLHGREIRYECIISCLDLVHDVFHPFDLYFCLHRLNAEEVNYIFTRLPKNLMYIVFESFLEWPLQFMFLDVTNSFRIHINGDIFLSLVCVLFHKLVYVYEDCEYADLFKSFWEAFSSQYGSFVEQHRILNKIVNYVLNAPLPFNVEDCGNFISYEIIKLYGRRRELIEIFTPWRVPTHLI</sequence>
<name>A0A8X6Q3L5_NEPPI</name>
<organism evidence="1 2">
    <name type="scientific">Nephila pilipes</name>
    <name type="common">Giant wood spider</name>
    <name type="synonym">Nephila maculata</name>
    <dbReference type="NCBI Taxonomy" id="299642"/>
    <lineage>
        <taxon>Eukaryota</taxon>
        <taxon>Metazoa</taxon>
        <taxon>Ecdysozoa</taxon>
        <taxon>Arthropoda</taxon>
        <taxon>Chelicerata</taxon>
        <taxon>Arachnida</taxon>
        <taxon>Araneae</taxon>
        <taxon>Araneomorphae</taxon>
        <taxon>Entelegynae</taxon>
        <taxon>Araneoidea</taxon>
        <taxon>Nephilidae</taxon>
        <taxon>Nephila</taxon>
    </lineage>
</organism>
<protein>
    <submittedName>
        <fullName evidence="1">Uncharacterized protein</fullName>
    </submittedName>
</protein>
<keyword evidence="2" id="KW-1185">Reference proteome</keyword>
<proteinExistence type="predicted"/>
<gene>
    <name evidence="1" type="primary">NCL1_47061</name>
    <name evidence="1" type="ORF">NPIL_666471</name>
</gene>